<reference evidence="1" key="1">
    <citation type="submission" date="2017-03" db="EMBL/GenBank/DDBJ databases">
        <authorList>
            <consortium name="AG Boll"/>
        </authorList>
    </citation>
    <scope>NUCLEOTIDE SEQUENCE [LARGE SCALE GENOMIC DNA]</scope>
    <source>
        <strain evidence="1">Chol</strain>
    </source>
</reference>
<name>A0A7Z7HPL3_9PROT</name>
<protein>
    <submittedName>
        <fullName evidence="1">Uncharacterized protein</fullName>
    </submittedName>
</protein>
<proteinExistence type="predicted"/>
<dbReference type="AlphaFoldDB" id="A0A7Z7HPL3"/>
<accession>A0A7Z7HPL3</accession>
<evidence type="ECO:0000313" key="2">
    <source>
        <dbReference type="Proteomes" id="UP000242886"/>
    </source>
</evidence>
<dbReference type="Proteomes" id="UP000242886">
    <property type="component" value="Chromosome SDENCHOL"/>
</dbReference>
<keyword evidence="2" id="KW-1185">Reference proteome</keyword>
<organism evidence="1 2">
    <name type="scientific">Sterolibacterium denitrificans</name>
    <dbReference type="NCBI Taxonomy" id="157592"/>
    <lineage>
        <taxon>Bacteria</taxon>
        <taxon>Pseudomonadati</taxon>
        <taxon>Pseudomonadota</taxon>
        <taxon>Betaproteobacteria</taxon>
        <taxon>Nitrosomonadales</taxon>
        <taxon>Sterolibacteriaceae</taxon>
        <taxon>Sterolibacterium</taxon>
    </lineage>
</organism>
<gene>
    <name evidence="1" type="ORF">SDENCHOL_10501</name>
</gene>
<evidence type="ECO:0000313" key="1">
    <source>
        <dbReference type="EMBL" id="SMB22133.1"/>
    </source>
</evidence>
<dbReference type="EMBL" id="LT837803">
    <property type="protein sequence ID" value="SMB22133.1"/>
    <property type="molecule type" value="Genomic_DNA"/>
</dbReference>
<sequence>MSGCIDSPNGCPGKGHIEIQHTAADSVVHTAPPQVMLMRPAPCSLLIAALFFSLQGRQQFKACDKLIFYLNGDA</sequence>